<name>A0ABU5R4P8_9PSEU</name>
<protein>
    <submittedName>
        <fullName evidence="1">Uncharacterized protein</fullName>
    </submittedName>
</protein>
<evidence type="ECO:0000313" key="1">
    <source>
        <dbReference type="EMBL" id="MEA5360830.1"/>
    </source>
</evidence>
<gene>
    <name evidence="1" type="ORF">VA596_14885</name>
</gene>
<reference evidence="1 2" key="1">
    <citation type="submission" date="2023-12" db="EMBL/GenBank/DDBJ databases">
        <title>Amycolatopsis sp. V23-08.</title>
        <authorList>
            <person name="Somphong A."/>
        </authorList>
    </citation>
    <scope>NUCLEOTIDE SEQUENCE [LARGE SCALE GENOMIC DNA]</scope>
    <source>
        <strain evidence="1 2">V23-08</strain>
    </source>
</reference>
<proteinExistence type="predicted"/>
<keyword evidence="2" id="KW-1185">Reference proteome</keyword>
<evidence type="ECO:0000313" key="2">
    <source>
        <dbReference type="Proteomes" id="UP001304298"/>
    </source>
</evidence>
<accession>A0ABU5R4P8</accession>
<comment type="caution">
    <text evidence="1">The sequence shown here is derived from an EMBL/GenBank/DDBJ whole genome shotgun (WGS) entry which is preliminary data.</text>
</comment>
<sequence>MTDDAPAPADTAGLHPGAAVWVQKFGDAGLHDGTRRVLGQSPDWQRDVWLMPVFVHKDLLVPGRYTRREHLEDDPGADPVERRVGEDEIAGLAEDGFAGAGFVERRLTRLLT</sequence>
<dbReference type="RefSeq" id="WP_323327315.1">
    <property type="nucleotide sequence ID" value="NZ_JAYFSI010000002.1"/>
</dbReference>
<organism evidence="1 2">
    <name type="scientific">Amycolatopsis heterodermiae</name>
    <dbReference type="NCBI Taxonomy" id="3110235"/>
    <lineage>
        <taxon>Bacteria</taxon>
        <taxon>Bacillati</taxon>
        <taxon>Actinomycetota</taxon>
        <taxon>Actinomycetes</taxon>
        <taxon>Pseudonocardiales</taxon>
        <taxon>Pseudonocardiaceae</taxon>
        <taxon>Amycolatopsis</taxon>
    </lineage>
</organism>
<dbReference type="EMBL" id="JAYFSI010000002">
    <property type="protein sequence ID" value="MEA5360830.1"/>
    <property type="molecule type" value="Genomic_DNA"/>
</dbReference>
<dbReference type="Proteomes" id="UP001304298">
    <property type="component" value="Unassembled WGS sequence"/>
</dbReference>